<evidence type="ECO:0000313" key="3">
    <source>
        <dbReference type="Proteomes" id="UP000221165"/>
    </source>
</evidence>
<comment type="caution">
    <text evidence="2">The sequence shown here is derived from an EMBL/GenBank/DDBJ whole genome shotgun (WGS) entry which is preliminary data.</text>
</comment>
<dbReference type="RefSeq" id="XP_067925219.1">
    <property type="nucleotide sequence ID" value="XM_068062808.1"/>
</dbReference>
<dbReference type="VEuPathDB" id="ToxoDB:CSUI_002608"/>
<dbReference type="GeneID" id="94426019"/>
<dbReference type="AlphaFoldDB" id="A0A2C6L8E0"/>
<name>A0A2C6L8E0_9APIC</name>
<dbReference type="EMBL" id="MIGC01001083">
    <property type="protein sequence ID" value="PHJ23544.1"/>
    <property type="molecule type" value="Genomic_DNA"/>
</dbReference>
<organism evidence="2 3">
    <name type="scientific">Cystoisospora suis</name>
    <dbReference type="NCBI Taxonomy" id="483139"/>
    <lineage>
        <taxon>Eukaryota</taxon>
        <taxon>Sar</taxon>
        <taxon>Alveolata</taxon>
        <taxon>Apicomplexa</taxon>
        <taxon>Conoidasida</taxon>
        <taxon>Coccidia</taxon>
        <taxon>Eucoccidiorida</taxon>
        <taxon>Eimeriorina</taxon>
        <taxon>Sarcocystidae</taxon>
        <taxon>Cystoisospora</taxon>
    </lineage>
</organism>
<gene>
    <name evidence="2" type="ORF">CSUI_002608</name>
</gene>
<evidence type="ECO:0000256" key="1">
    <source>
        <dbReference type="SAM" id="MobiDB-lite"/>
    </source>
</evidence>
<protein>
    <submittedName>
        <fullName evidence="2">Uncharacterized protein</fullName>
    </submittedName>
</protein>
<evidence type="ECO:0000313" key="2">
    <source>
        <dbReference type="EMBL" id="PHJ23544.1"/>
    </source>
</evidence>
<keyword evidence="3" id="KW-1185">Reference proteome</keyword>
<feature type="region of interest" description="Disordered" evidence="1">
    <location>
        <begin position="63"/>
        <end position="112"/>
    </location>
</feature>
<reference evidence="2 3" key="1">
    <citation type="journal article" date="2017" name="Int. J. Parasitol.">
        <title>The genome of the protozoan parasite Cystoisospora suis and a reverse vaccinology approach to identify vaccine candidates.</title>
        <authorList>
            <person name="Palmieri N."/>
            <person name="Shrestha A."/>
            <person name="Ruttkowski B."/>
            <person name="Beck T."/>
            <person name="Vogl C."/>
            <person name="Tomley F."/>
            <person name="Blake D.P."/>
            <person name="Joachim A."/>
        </authorList>
    </citation>
    <scope>NUCLEOTIDE SEQUENCE [LARGE SCALE GENOMIC DNA]</scope>
    <source>
        <strain evidence="2 3">Wien I</strain>
    </source>
</reference>
<feature type="compositionally biased region" description="Basic and acidic residues" evidence="1">
    <location>
        <begin position="68"/>
        <end position="84"/>
    </location>
</feature>
<proteinExistence type="predicted"/>
<dbReference type="Proteomes" id="UP000221165">
    <property type="component" value="Unassembled WGS sequence"/>
</dbReference>
<sequence>MLAHKSTPASPLLPVLFVRFSPLCVRPTSLLPPLPPENSKSARLHASELLGRTALHWFEPLSVSVRPHPTEQRNEVSRPLDDISAKGPSSSGLRPKGVEKLSNVCSPPTGGL</sequence>
<accession>A0A2C6L8E0</accession>